<feature type="transmembrane region" description="Helical" evidence="4">
    <location>
        <begin position="22"/>
        <end position="47"/>
    </location>
</feature>
<comment type="caution">
    <text evidence="6">The sequence shown here is derived from an EMBL/GenBank/DDBJ whole genome shotgun (WGS) entry which is preliminary data.</text>
</comment>
<accession>S0FTW6</accession>
<keyword evidence="4" id="KW-0472">Membrane</keyword>
<dbReference type="PRINTS" id="PR00260">
    <property type="entry name" value="CHEMTRNSDUCR"/>
</dbReference>
<comment type="similarity">
    <text evidence="2">Belongs to the methyl-accepting chemotaxis (MCP) protein family.</text>
</comment>
<dbReference type="eggNOG" id="COG0840">
    <property type="taxonomic scope" value="Bacteria"/>
</dbReference>
<dbReference type="Pfam" id="PF00015">
    <property type="entry name" value="MCPsignal"/>
    <property type="match status" value="1"/>
</dbReference>
<evidence type="ECO:0000256" key="2">
    <source>
        <dbReference type="ARBA" id="ARBA00029447"/>
    </source>
</evidence>
<proteinExistence type="inferred from homology"/>
<dbReference type="SUPFAM" id="SSF58104">
    <property type="entry name" value="Methyl-accepting chemotaxis protein (MCP) signaling domain"/>
    <property type="match status" value="1"/>
</dbReference>
<dbReference type="GO" id="GO:0004888">
    <property type="term" value="F:transmembrane signaling receptor activity"/>
    <property type="evidence" value="ECO:0007669"/>
    <property type="project" value="InterPro"/>
</dbReference>
<reference evidence="6 7" key="1">
    <citation type="journal article" date="2013" name="Genome Announc.">
        <title>Draft Genome Sequence of the Cellulolytic, Mesophilic, Anaerobic Bacterium Clostridium termitidis Strain CT1112 (DSM 5398).</title>
        <authorList>
            <person name="Lal S."/>
            <person name="Ramachandran U."/>
            <person name="Zhang X."/>
            <person name="Munir R."/>
            <person name="Sparling R."/>
            <person name="Levin D.B."/>
        </authorList>
    </citation>
    <scope>NUCLEOTIDE SEQUENCE [LARGE SCALE GENOMIC DNA]</scope>
    <source>
        <strain evidence="6 7">CT1112</strain>
    </source>
</reference>
<dbReference type="SMART" id="SM00283">
    <property type="entry name" value="MA"/>
    <property type="match status" value="1"/>
</dbReference>
<dbReference type="STRING" id="1195236.CTER_1313"/>
<feature type="transmembrane region" description="Helical" evidence="4">
    <location>
        <begin position="129"/>
        <end position="149"/>
    </location>
</feature>
<evidence type="ECO:0000259" key="5">
    <source>
        <dbReference type="PROSITE" id="PS50111"/>
    </source>
</evidence>
<evidence type="ECO:0000256" key="4">
    <source>
        <dbReference type="SAM" id="Phobius"/>
    </source>
</evidence>
<evidence type="ECO:0000256" key="3">
    <source>
        <dbReference type="PROSITE-ProRule" id="PRU00284"/>
    </source>
</evidence>
<dbReference type="InterPro" id="IPR004090">
    <property type="entry name" value="Chemotax_Me-accpt_rcpt"/>
</dbReference>
<keyword evidence="4" id="KW-1133">Transmembrane helix</keyword>
<dbReference type="PROSITE" id="PS50111">
    <property type="entry name" value="CHEMOTAXIS_TRANSDUC_2"/>
    <property type="match status" value="1"/>
</dbReference>
<feature type="transmembrane region" description="Helical" evidence="4">
    <location>
        <begin position="82"/>
        <end position="100"/>
    </location>
</feature>
<keyword evidence="1 3" id="KW-0807">Transducer</keyword>
<evidence type="ECO:0000256" key="1">
    <source>
        <dbReference type="ARBA" id="ARBA00023224"/>
    </source>
</evidence>
<dbReference type="RefSeq" id="WP_004624875.1">
    <property type="nucleotide sequence ID" value="NZ_AORV01000026.1"/>
</dbReference>
<dbReference type="PANTHER" id="PTHR32089">
    <property type="entry name" value="METHYL-ACCEPTING CHEMOTAXIS PROTEIN MCPB"/>
    <property type="match status" value="1"/>
</dbReference>
<dbReference type="Gene3D" id="1.10.287.950">
    <property type="entry name" value="Methyl-accepting chemotaxis protein"/>
    <property type="match status" value="1"/>
</dbReference>
<dbReference type="PANTHER" id="PTHR32089:SF112">
    <property type="entry name" value="LYSOZYME-LIKE PROTEIN-RELATED"/>
    <property type="match status" value="1"/>
</dbReference>
<dbReference type="GO" id="GO:0016020">
    <property type="term" value="C:membrane"/>
    <property type="evidence" value="ECO:0007669"/>
    <property type="project" value="InterPro"/>
</dbReference>
<feature type="transmembrane region" description="Helical" evidence="4">
    <location>
        <begin position="106"/>
        <end position="122"/>
    </location>
</feature>
<dbReference type="PATRIC" id="fig|1195236.3.peg.1630"/>
<feature type="domain" description="Methyl-accepting transducer" evidence="5">
    <location>
        <begin position="219"/>
        <end position="476"/>
    </location>
</feature>
<dbReference type="AlphaFoldDB" id="S0FTW6"/>
<dbReference type="GO" id="GO:0006935">
    <property type="term" value="P:chemotaxis"/>
    <property type="evidence" value="ECO:0007669"/>
    <property type="project" value="InterPro"/>
</dbReference>
<name>S0FTW6_RUMCE</name>
<organism evidence="6 7">
    <name type="scientific">Ruminiclostridium cellobioparum subsp. termitidis CT1112</name>
    <dbReference type="NCBI Taxonomy" id="1195236"/>
    <lineage>
        <taxon>Bacteria</taxon>
        <taxon>Bacillati</taxon>
        <taxon>Bacillota</taxon>
        <taxon>Clostridia</taxon>
        <taxon>Eubacteriales</taxon>
        <taxon>Oscillospiraceae</taxon>
        <taxon>Ruminiclostridium</taxon>
    </lineage>
</organism>
<keyword evidence="4" id="KW-0812">Transmembrane</keyword>
<protein>
    <submittedName>
        <fullName evidence="6">Methyl-accepting chemotaxis protein</fullName>
    </submittedName>
</protein>
<dbReference type="EMBL" id="AORV01000026">
    <property type="protein sequence ID" value="EMS72619.1"/>
    <property type="molecule type" value="Genomic_DNA"/>
</dbReference>
<dbReference type="Proteomes" id="UP000014155">
    <property type="component" value="Unassembled WGS sequence"/>
</dbReference>
<dbReference type="InterPro" id="IPR004089">
    <property type="entry name" value="MCPsignal_dom"/>
</dbReference>
<sequence>MDTKETVINERKYNEKSARNKVINWFMALGTTMLYTLYMGVVAFDLIKGNINFVVGTVVIAASCLAVIINWSVYIKKPTSDILGWGGITSYMVVYGIFLLSYGTTFVKVSAIPVLCAAILFFDNRLSRIFCIVCGIINIVYVAQLVVIYKNYSSQNYLELVIILLTLHTIYKCSDIGGRFSHDSIHAIKDQQALQEEMLEDILEIAKIVQNKTAESSELVHELGKSAETINTAINEISSTAQDNAYNIQEQNIMTQSIQQSINKTVERSEQVVDIAKSSSESVKGGLDIMNQLEEQSVTIISANSLVADSMERLQEKTNEVRDIADIIFNISSQTNLLALNASIESARAGEAGKGFAVVADEIRKLSEQTRQSTENIAKIIGELNQNARTVSDNVKESIQSTEVQGSLITSVSANFEKINDNVSILTDHISEIDHMLTDLAGSNNRIVDNIGHLSASTEQIMASSEETSAMSEKNYEKAQTTKDFLNEVINTTKRFDKYLSN</sequence>
<feature type="transmembrane region" description="Helical" evidence="4">
    <location>
        <begin position="53"/>
        <end position="75"/>
    </location>
</feature>
<evidence type="ECO:0000313" key="6">
    <source>
        <dbReference type="EMBL" id="EMS72619.1"/>
    </source>
</evidence>
<evidence type="ECO:0000313" key="7">
    <source>
        <dbReference type="Proteomes" id="UP000014155"/>
    </source>
</evidence>
<gene>
    <name evidence="6" type="ORF">CTER_1313</name>
</gene>
<dbReference type="GO" id="GO:0007165">
    <property type="term" value="P:signal transduction"/>
    <property type="evidence" value="ECO:0007669"/>
    <property type="project" value="UniProtKB-KW"/>
</dbReference>
<keyword evidence="7" id="KW-1185">Reference proteome</keyword>